<dbReference type="GO" id="GO:0016779">
    <property type="term" value="F:nucleotidyltransferase activity"/>
    <property type="evidence" value="ECO:0007669"/>
    <property type="project" value="UniProtKB-KW"/>
</dbReference>
<dbReference type="AlphaFoldDB" id="A0A841LX45"/>
<keyword evidence="2" id="KW-1185">Reference proteome</keyword>
<organism evidence="1 2">
    <name type="scientific">Paenochrobactrum gallinarii</name>
    <dbReference type="NCBI Taxonomy" id="643673"/>
    <lineage>
        <taxon>Bacteria</taxon>
        <taxon>Pseudomonadati</taxon>
        <taxon>Pseudomonadota</taxon>
        <taxon>Alphaproteobacteria</taxon>
        <taxon>Hyphomicrobiales</taxon>
        <taxon>Brucellaceae</taxon>
        <taxon>Paenochrobactrum</taxon>
    </lineage>
</organism>
<keyword evidence="1" id="KW-0548">Nucleotidyltransferase</keyword>
<accession>A0A841LX45</accession>
<evidence type="ECO:0000313" key="2">
    <source>
        <dbReference type="Proteomes" id="UP000555393"/>
    </source>
</evidence>
<gene>
    <name evidence="1" type="ORF">FHS77_001985</name>
</gene>
<dbReference type="EMBL" id="JACIIU010000008">
    <property type="protein sequence ID" value="MBB6261430.1"/>
    <property type="molecule type" value="Genomic_DNA"/>
</dbReference>
<keyword evidence="1" id="KW-0808">Transferase</keyword>
<protein>
    <submittedName>
        <fullName evidence="1">CTP:molybdopterin cytidylyltransferase MocA</fullName>
    </submittedName>
</protein>
<name>A0A841LX45_9HYPH</name>
<sequence>MRMLIETSAVRVIDVVICAADLSDVDTAEALEKAGGYLAD</sequence>
<evidence type="ECO:0000313" key="1">
    <source>
        <dbReference type="EMBL" id="MBB6261430.1"/>
    </source>
</evidence>
<reference evidence="1 2" key="1">
    <citation type="submission" date="2020-08" db="EMBL/GenBank/DDBJ databases">
        <title>Genomic Encyclopedia of Type Strains, Phase IV (KMG-IV): sequencing the most valuable type-strain genomes for metagenomic binning, comparative biology and taxonomic classification.</title>
        <authorList>
            <person name="Goeker M."/>
        </authorList>
    </citation>
    <scope>NUCLEOTIDE SEQUENCE [LARGE SCALE GENOMIC DNA]</scope>
    <source>
        <strain evidence="1 2">DSM 22336</strain>
    </source>
</reference>
<proteinExistence type="predicted"/>
<dbReference type="RefSeq" id="WP_281383597.1">
    <property type="nucleotide sequence ID" value="NZ_JACIIU010000008.1"/>
</dbReference>
<dbReference type="Proteomes" id="UP000555393">
    <property type="component" value="Unassembled WGS sequence"/>
</dbReference>
<comment type="caution">
    <text evidence="1">The sequence shown here is derived from an EMBL/GenBank/DDBJ whole genome shotgun (WGS) entry which is preliminary data.</text>
</comment>